<feature type="region of interest" description="Disordered" evidence="2">
    <location>
        <begin position="579"/>
        <end position="598"/>
    </location>
</feature>
<dbReference type="AlphaFoldDB" id="A0A9F5J2L6"/>
<dbReference type="Proteomes" id="UP000695026">
    <property type="component" value="Unplaced"/>
</dbReference>
<dbReference type="OMA" id="ACNYSRN"/>
<accession>A0A9F5J2L6</accession>
<sequence length="598" mass="67768">MNSRSDRPVPLPRTAAKVGKPKPKDHASSHLSLCSAYHDNWLLREDEQNNEHDIPLRNMNDHKKLQEENMKIKNELEDLRSQYEQLIEEGKNKCFDERRVSFLKAQALQLERQVVLLTEGLNSQAVLMLELSTSLEALTDKVSSFRSPEGTASKVIMPHLELLQIIEMCQTMRFKLQRHQQVSDLSKLALPWTFGGNLAVQPITLLDVCYGKIENLNLRYVSALEGKLSKLWRHLLAMRQNLSFMLAPGQASSEAAHQILPTVVYARLINQVVQCHQSVEECCTDLLTLTLLVPSAPWDILENSLSQEFTVENVLATLPAFPKGAPQQRAKRAVDALVKAQNYSRQMSMQQILALQAELNFHRNLYNLQVKYIEAVFEGIKQAYHTFQDNVAMVLCSPLQDVFSSYAKLKTGASEDALRDFLTVFKNNAEQIQYAIETLTPSASQQQEGDEALSSFGKEFFLSLERSLKACGEQRDKAASEMGILQMELDQALEKLRNLREQKIKKSGTIQHFPNHEETETSCLNVVSQKSESNSTSKFPPTRLDLLLKQASVVEREPTNLLSKQKLGNSDDIIIQQKGKVLHRSKSMKATERAPWQD</sequence>
<name>A0A9F5J2L6_PYTBI</name>
<evidence type="ECO:0000256" key="1">
    <source>
        <dbReference type="SAM" id="Coils"/>
    </source>
</evidence>
<keyword evidence="3" id="KW-1185">Reference proteome</keyword>
<gene>
    <name evidence="4" type="primary">LOC112540858</name>
</gene>
<keyword evidence="1" id="KW-0175">Coiled coil</keyword>
<feature type="coiled-coil region" evidence="1">
    <location>
        <begin position="475"/>
        <end position="509"/>
    </location>
</feature>
<reference evidence="4" key="1">
    <citation type="submission" date="2025-08" db="UniProtKB">
        <authorList>
            <consortium name="RefSeq"/>
        </authorList>
    </citation>
    <scope>IDENTIFICATION</scope>
    <source>
        <tissue evidence="4">Liver</tissue>
    </source>
</reference>
<proteinExistence type="predicted"/>
<dbReference type="OrthoDB" id="10256523at2759"/>
<dbReference type="RefSeq" id="XP_025023611.1">
    <property type="nucleotide sequence ID" value="XM_025167843.1"/>
</dbReference>
<dbReference type="KEGG" id="pbi:112540858"/>
<feature type="coiled-coil region" evidence="1">
    <location>
        <begin position="62"/>
        <end position="93"/>
    </location>
</feature>
<evidence type="ECO:0000313" key="4">
    <source>
        <dbReference type="RefSeq" id="XP_025023611.1"/>
    </source>
</evidence>
<evidence type="ECO:0000313" key="3">
    <source>
        <dbReference type="Proteomes" id="UP000695026"/>
    </source>
</evidence>
<feature type="region of interest" description="Disordered" evidence="2">
    <location>
        <begin position="1"/>
        <end position="30"/>
    </location>
</feature>
<protein>
    <submittedName>
        <fullName evidence="4">Uncharacterized protein LOC112540858</fullName>
    </submittedName>
</protein>
<organism evidence="3 4">
    <name type="scientific">Python bivittatus</name>
    <name type="common">Burmese python</name>
    <name type="synonym">Python molurus bivittatus</name>
    <dbReference type="NCBI Taxonomy" id="176946"/>
    <lineage>
        <taxon>Eukaryota</taxon>
        <taxon>Metazoa</taxon>
        <taxon>Chordata</taxon>
        <taxon>Craniata</taxon>
        <taxon>Vertebrata</taxon>
        <taxon>Euteleostomi</taxon>
        <taxon>Lepidosauria</taxon>
        <taxon>Squamata</taxon>
        <taxon>Bifurcata</taxon>
        <taxon>Unidentata</taxon>
        <taxon>Episquamata</taxon>
        <taxon>Toxicofera</taxon>
        <taxon>Serpentes</taxon>
        <taxon>Henophidia</taxon>
        <taxon>Pythonidae</taxon>
        <taxon>Python</taxon>
    </lineage>
</organism>
<dbReference type="GeneID" id="112540858"/>
<evidence type="ECO:0000256" key="2">
    <source>
        <dbReference type="SAM" id="MobiDB-lite"/>
    </source>
</evidence>